<dbReference type="AlphaFoldDB" id="A0AAX6QIJ2"/>
<feature type="compositionally biased region" description="Basic residues" evidence="1">
    <location>
        <begin position="62"/>
        <end position="72"/>
    </location>
</feature>
<evidence type="ECO:0000313" key="2">
    <source>
        <dbReference type="Proteomes" id="UP000694906"/>
    </source>
</evidence>
<feature type="compositionally biased region" description="Basic residues" evidence="1">
    <location>
        <begin position="264"/>
        <end position="277"/>
    </location>
</feature>
<evidence type="ECO:0000256" key="1">
    <source>
        <dbReference type="SAM" id="MobiDB-lite"/>
    </source>
</evidence>
<protein>
    <submittedName>
        <fullName evidence="3">Uncharacterized protein LOC106007753</fullName>
    </submittedName>
</protein>
<dbReference type="GeneID" id="106007753"/>
<keyword evidence="2" id="KW-1185">Reference proteome</keyword>
<reference evidence="3" key="1">
    <citation type="submission" date="2025-08" db="UniProtKB">
        <authorList>
            <consortium name="RefSeq"/>
        </authorList>
    </citation>
    <scope>IDENTIFICATION</scope>
</reference>
<name>A0AAX6QIJ2_HETGA</name>
<proteinExistence type="predicted"/>
<feature type="region of interest" description="Disordered" evidence="1">
    <location>
        <begin position="1"/>
        <end position="321"/>
    </location>
</feature>
<evidence type="ECO:0000313" key="3">
    <source>
        <dbReference type="RefSeq" id="XP_012920849.1"/>
    </source>
</evidence>
<organism evidence="2 3">
    <name type="scientific">Heterocephalus glaber</name>
    <name type="common">Naked mole rat</name>
    <dbReference type="NCBI Taxonomy" id="10181"/>
    <lineage>
        <taxon>Eukaryota</taxon>
        <taxon>Metazoa</taxon>
        <taxon>Chordata</taxon>
        <taxon>Craniata</taxon>
        <taxon>Vertebrata</taxon>
        <taxon>Euteleostomi</taxon>
        <taxon>Mammalia</taxon>
        <taxon>Eutheria</taxon>
        <taxon>Euarchontoglires</taxon>
        <taxon>Glires</taxon>
        <taxon>Rodentia</taxon>
        <taxon>Hystricomorpha</taxon>
        <taxon>Bathyergidae</taxon>
        <taxon>Heterocephalus</taxon>
    </lineage>
</organism>
<feature type="compositionally biased region" description="Acidic residues" evidence="1">
    <location>
        <begin position="48"/>
        <end position="57"/>
    </location>
</feature>
<feature type="compositionally biased region" description="Low complexity" evidence="1">
    <location>
        <begin position="214"/>
        <end position="229"/>
    </location>
</feature>
<gene>
    <name evidence="3" type="primary">LOC106007753</name>
</gene>
<accession>A0AAX6QIJ2</accession>
<dbReference type="KEGG" id="hgl:106007753"/>
<dbReference type="RefSeq" id="XP_012920849.1">
    <property type="nucleotide sequence ID" value="XM_013065395.1"/>
</dbReference>
<sequence length="321" mass="34077">MTQDRGPPPGGEEGGGGDGRAGRLAGAAEPGQGRREEAGPRRRREKGGEEEDEEEEEAGPRGGKRCLNHRGWGRACPCAGRPHRRAPGPSRPGAAIPPLRGRDGQVPRPQPEPLSRPCAPVAPVLPRARRWRQGGPARPTCRSASRRVPVPARSGPAQPAWRSRLQPARRPRAGRGCRLGPARRGPHARGQAEPTAGGLTRVPDVCGRPAHGSPPRTRPQARPTQALPAPDTPRPAAPPRQVSRPPTARPPLPHPRRAAPATRRVGRKRTPRPRVNAKPRSGSPSSSCTPVPTFAGRRARPGRHLPAGARKTPATPRAGLA</sequence>
<dbReference type="Proteomes" id="UP000694906">
    <property type="component" value="Unplaced"/>
</dbReference>
<feature type="compositionally biased region" description="Pro residues" evidence="1">
    <location>
        <begin position="1"/>
        <end position="10"/>
    </location>
</feature>
<feature type="compositionally biased region" description="Low complexity" evidence="1">
    <location>
        <begin position="22"/>
        <end position="31"/>
    </location>
</feature>